<reference evidence="3 4" key="1">
    <citation type="submission" date="2024-01" db="EMBL/GenBank/DDBJ databases">
        <title>Hyphobacterium bacterium isolated from marine sediment.</title>
        <authorList>
            <person name="Zhao S."/>
        </authorList>
    </citation>
    <scope>NUCLEOTIDE SEQUENCE [LARGE SCALE GENOMIC DNA]</scope>
    <source>
        <strain evidence="4">HN65</strain>
    </source>
</reference>
<sequence length="172" mass="18151">MIQRTSMLFIGSLLLTACSGPADTPDETASHEDAASTPPAETQDVTAASAGEPAKEEEPATSGPAGFPADAPLSDRVEYYVTTLSAQLPQAINNSTIMDRASRNGLEIELHYTMIDPGVTANALQRWAADNAPPNTCDNALTAQMVRDGASFRYTYSGGNLGRDVSVLVDRC</sequence>
<organism evidence="3 4">
    <name type="scientific">Hyphobacterium lacteum</name>
    <dbReference type="NCBI Taxonomy" id="3116575"/>
    <lineage>
        <taxon>Bacteria</taxon>
        <taxon>Pseudomonadati</taxon>
        <taxon>Pseudomonadota</taxon>
        <taxon>Alphaproteobacteria</taxon>
        <taxon>Maricaulales</taxon>
        <taxon>Maricaulaceae</taxon>
        <taxon>Hyphobacterium</taxon>
    </lineage>
</organism>
<feature type="chain" id="PRO_5046159215" description="SCP domain-containing protein" evidence="2">
    <location>
        <begin position="23"/>
        <end position="172"/>
    </location>
</feature>
<dbReference type="PROSITE" id="PS51257">
    <property type="entry name" value="PROKAR_LIPOPROTEIN"/>
    <property type="match status" value="1"/>
</dbReference>
<dbReference type="EMBL" id="JAZDRP010000005">
    <property type="protein sequence ID" value="MEE2526770.1"/>
    <property type="molecule type" value="Genomic_DNA"/>
</dbReference>
<evidence type="ECO:0000256" key="1">
    <source>
        <dbReference type="SAM" id="MobiDB-lite"/>
    </source>
</evidence>
<keyword evidence="2" id="KW-0732">Signal</keyword>
<evidence type="ECO:0000256" key="2">
    <source>
        <dbReference type="SAM" id="SignalP"/>
    </source>
</evidence>
<evidence type="ECO:0000313" key="3">
    <source>
        <dbReference type="EMBL" id="MEE2526770.1"/>
    </source>
</evidence>
<proteinExistence type="predicted"/>
<dbReference type="Proteomes" id="UP001354971">
    <property type="component" value="Unassembled WGS sequence"/>
</dbReference>
<keyword evidence="4" id="KW-1185">Reference proteome</keyword>
<name>A0ABU7LSB8_9PROT</name>
<feature type="signal peptide" evidence="2">
    <location>
        <begin position="1"/>
        <end position="22"/>
    </location>
</feature>
<evidence type="ECO:0008006" key="5">
    <source>
        <dbReference type="Google" id="ProtNLM"/>
    </source>
</evidence>
<feature type="region of interest" description="Disordered" evidence="1">
    <location>
        <begin position="21"/>
        <end position="69"/>
    </location>
</feature>
<gene>
    <name evidence="3" type="ORF">V0U79_10345</name>
</gene>
<accession>A0ABU7LSB8</accession>
<comment type="caution">
    <text evidence="3">The sequence shown here is derived from an EMBL/GenBank/DDBJ whole genome shotgun (WGS) entry which is preliminary data.</text>
</comment>
<dbReference type="RefSeq" id="WP_330199431.1">
    <property type="nucleotide sequence ID" value="NZ_JAZDRP010000005.1"/>
</dbReference>
<protein>
    <recommendedName>
        <fullName evidence="5">SCP domain-containing protein</fullName>
    </recommendedName>
</protein>
<evidence type="ECO:0000313" key="4">
    <source>
        <dbReference type="Proteomes" id="UP001354971"/>
    </source>
</evidence>